<reference evidence="2 3" key="1">
    <citation type="submission" date="2016-03" db="EMBL/GenBank/DDBJ databases">
        <title>Microsymbionts genomes from the relict species Vavilovia formosa (Stev.) Fed.</title>
        <authorList>
            <person name="Kopat V."/>
            <person name="Chirak E."/>
            <person name="Kimeklis A."/>
            <person name="Andronov E."/>
        </authorList>
    </citation>
    <scope>NUCLEOTIDE SEQUENCE [LARGE SCALE GENOMIC DNA]</scope>
    <source>
        <strain evidence="2 3">Vaf07</strain>
    </source>
</reference>
<dbReference type="InterPro" id="IPR002539">
    <property type="entry name" value="MaoC-like_dom"/>
</dbReference>
<sequence length="153" mass="16998">MSAMIERDAYIAMVGKEVGVSEWHLVDQARIDAFATATEDHQFIHVDPARARETPFGTTIAHGFLTMSLLSVFSYEALPKLADVAMGVNYGTDKMRFVSPVKAGARIRGRFTLTEATLRKPKELFTRTSVTVEIEGEDKPALVADWLGLVYFN</sequence>
<dbReference type="CDD" id="cd03450">
    <property type="entry name" value="NodN"/>
    <property type="match status" value="1"/>
</dbReference>
<evidence type="ECO:0000313" key="3">
    <source>
        <dbReference type="Proteomes" id="UP000076574"/>
    </source>
</evidence>
<dbReference type="STRING" id="943830.A4A58_21350"/>
<dbReference type="InterPro" id="IPR039375">
    <property type="entry name" value="NodN-like"/>
</dbReference>
<comment type="caution">
    <text evidence="2">The sequence shown here is derived from an EMBL/GenBank/DDBJ whole genome shotgun (WGS) entry which is preliminary data.</text>
</comment>
<dbReference type="Gene3D" id="3.10.129.10">
    <property type="entry name" value="Hotdog Thioesterase"/>
    <property type="match status" value="1"/>
</dbReference>
<dbReference type="Pfam" id="PF01575">
    <property type="entry name" value="MaoC_dehydratas"/>
    <property type="match status" value="1"/>
</dbReference>
<proteinExistence type="predicted"/>
<organism evidence="2 3">
    <name type="scientific">Tardiphaga robiniae</name>
    <dbReference type="NCBI Taxonomy" id="943830"/>
    <lineage>
        <taxon>Bacteria</taxon>
        <taxon>Pseudomonadati</taxon>
        <taxon>Pseudomonadota</taxon>
        <taxon>Alphaproteobacteria</taxon>
        <taxon>Hyphomicrobiales</taxon>
        <taxon>Nitrobacteraceae</taxon>
        <taxon>Tardiphaga</taxon>
    </lineage>
</organism>
<dbReference type="InterPro" id="IPR029069">
    <property type="entry name" value="HotDog_dom_sf"/>
</dbReference>
<dbReference type="AlphaFoldDB" id="A0A161RNG8"/>
<dbReference type="EMBL" id="LVYV01000002">
    <property type="protein sequence ID" value="KZD24878.1"/>
    <property type="molecule type" value="Genomic_DNA"/>
</dbReference>
<protein>
    <submittedName>
        <fullName evidence="2">Nodulation protein NodN</fullName>
    </submittedName>
</protein>
<dbReference type="SUPFAM" id="SSF54637">
    <property type="entry name" value="Thioesterase/thiol ester dehydrase-isomerase"/>
    <property type="match status" value="1"/>
</dbReference>
<feature type="domain" description="MaoC-like" evidence="1">
    <location>
        <begin position="14"/>
        <end position="131"/>
    </location>
</feature>
<dbReference type="RefSeq" id="WP_068730708.1">
    <property type="nucleotide sequence ID" value="NZ_LVYV01000002.1"/>
</dbReference>
<accession>A0A161RNG8</accession>
<dbReference type="OrthoDB" id="9801735at2"/>
<dbReference type="PANTHER" id="PTHR42993:SF1">
    <property type="entry name" value="MAOC-LIKE DEHYDRATASE DOMAIN-CONTAINING PROTEIN"/>
    <property type="match status" value="1"/>
</dbReference>
<dbReference type="Proteomes" id="UP000076574">
    <property type="component" value="Unassembled WGS sequence"/>
</dbReference>
<keyword evidence="3" id="KW-1185">Reference proteome</keyword>
<gene>
    <name evidence="2" type="ORF">A4A58_21350</name>
</gene>
<name>A0A161RNG8_9BRAD</name>
<evidence type="ECO:0000313" key="2">
    <source>
        <dbReference type="EMBL" id="KZD24878.1"/>
    </source>
</evidence>
<dbReference type="PANTHER" id="PTHR42993">
    <property type="entry name" value="MAOC-LIKE DEHYDRATASE DOMAIN-CONTAINING PROTEIN"/>
    <property type="match status" value="1"/>
</dbReference>
<evidence type="ECO:0000259" key="1">
    <source>
        <dbReference type="Pfam" id="PF01575"/>
    </source>
</evidence>